<evidence type="ECO:0000256" key="1">
    <source>
        <dbReference type="SAM" id="MobiDB-lite"/>
    </source>
</evidence>
<dbReference type="AlphaFoldDB" id="A0A5B6VT22"/>
<proteinExistence type="predicted"/>
<organism evidence="2 3">
    <name type="scientific">Gossypium australe</name>
    <dbReference type="NCBI Taxonomy" id="47621"/>
    <lineage>
        <taxon>Eukaryota</taxon>
        <taxon>Viridiplantae</taxon>
        <taxon>Streptophyta</taxon>
        <taxon>Embryophyta</taxon>
        <taxon>Tracheophyta</taxon>
        <taxon>Spermatophyta</taxon>
        <taxon>Magnoliopsida</taxon>
        <taxon>eudicotyledons</taxon>
        <taxon>Gunneridae</taxon>
        <taxon>Pentapetalae</taxon>
        <taxon>rosids</taxon>
        <taxon>malvids</taxon>
        <taxon>Malvales</taxon>
        <taxon>Malvaceae</taxon>
        <taxon>Malvoideae</taxon>
        <taxon>Gossypium</taxon>
    </lineage>
</organism>
<feature type="region of interest" description="Disordered" evidence="1">
    <location>
        <begin position="80"/>
        <end position="109"/>
    </location>
</feature>
<dbReference type="PANTHER" id="PTHR32108:SF5">
    <property type="entry name" value="DYNACTIN SUBUNIT 1-LIKE"/>
    <property type="match status" value="1"/>
</dbReference>
<evidence type="ECO:0000313" key="2">
    <source>
        <dbReference type="EMBL" id="KAA3472142.1"/>
    </source>
</evidence>
<dbReference type="EMBL" id="SMMG02000005">
    <property type="protein sequence ID" value="KAA3472142.1"/>
    <property type="molecule type" value="Genomic_DNA"/>
</dbReference>
<sequence>MERGGNANPATSFGKRNHNAFINTLKALFINHMLGMMSDEMTKNAVRSDKLDAEKNSKKSASMKKENKVNNISTYNTGYSKPITVGPTRTVTTSHQSSPRQESNPRSYTERLQFTPILMTYKKLYQSLFDANMVYPFYLKPMQTPFPKWYDVNAQCEYHAGIMRHSIENCIAFKKLIERFIKMRIVKFDDPSGPNMIGNLLPNHSDKGVNAIIENERKQTKMDVA</sequence>
<dbReference type="Proteomes" id="UP000325315">
    <property type="component" value="Unassembled WGS sequence"/>
</dbReference>
<evidence type="ECO:0000313" key="3">
    <source>
        <dbReference type="Proteomes" id="UP000325315"/>
    </source>
</evidence>
<name>A0A5B6VT22_9ROSI</name>
<feature type="region of interest" description="Disordered" evidence="1">
    <location>
        <begin position="47"/>
        <end position="67"/>
    </location>
</feature>
<keyword evidence="3" id="KW-1185">Reference proteome</keyword>
<reference evidence="3" key="1">
    <citation type="journal article" date="2019" name="Plant Biotechnol. J.">
        <title>Genome sequencing of the Australian wild diploid species Gossypium australe highlights disease resistance and delayed gland morphogenesis.</title>
        <authorList>
            <person name="Cai Y."/>
            <person name="Cai X."/>
            <person name="Wang Q."/>
            <person name="Wang P."/>
            <person name="Zhang Y."/>
            <person name="Cai C."/>
            <person name="Xu Y."/>
            <person name="Wang K."/>
            <person name="Zhou Z."/>
            <person name="Wang C."/>
            <person name="Geng S."/>
            <person name="Li B."/>
            <person name="Dong Q."/>
            <person name="Hou Y."/>
            <person name="Wang H."/>
            <person name="Ai P."/>
            <person name="Liu Z."/>
            <person name="Yi F."/>
            <person name="Sun M."/>
            <person name="An G."/>
            <person name="Cheng J."/>
            <person name="Zhang Y."/>
            <person name="Shi Q."/>
            <person name="Xie Y."/>
            <person name="Shi X."/>
            <person name="Chang Y."/>
            <person name="Huang F."/>
            <person name="Chen Y."/>
            <person name="Hong S."/>
            <person name="Mi L."/>
            <person name="Sun Q."/>
            <person name="Zhang L."/>
            <person name="Zhou B."/>
            <person name="Peng R."/>
            <person name="Zhang X."/>
            <person name="Liu F."/>
        </authorList>
    </citation>
    <scope>NUCLEOTIDE SEQUENCE [LARGE SCALE GENOMIC DNA]</scope>
    <source>
        <strain evidence="3">cv. PA1801</strain>
    </source>
</reference>
<protein>
    <submittedName>
        <fullName evidence="2">Uncharacterized protein</fullName>
    </submittedName>
</protein>
<gene>
    <name evidence="2" type="ORF">EPI10_022650</name>
</gene>
<comment type="caution">
    <text evidence="2">The sequence shown here is derived from an EMBL/GenBank/DDBJ whole genome shotgun (WGS) entry which is preliminary data.</text>
</comment>
<accession>A0A5B6VT22</accession>
<dbReference type="PANTHER" id="PTHR32108">
    <property type="entry name" value="DNA-DIRECTED RNA POLYMERASE SUBUNIT ALPHA"/>
    <property type="match status" value="1"/>
</dbReference>
<feature type="compositionally biased region" description="Polar residues" evidence="1">
    <location>
        <begin position="87"/>
        <end position="109"/>
    </location>
</feature>